<gene>
    <name evidence="6" type="ORF">IPO85_19335</name>
</gene>
<evidence type="ECO:0000256" key="5">
    <source>
        <dbReference type="PIRSR" id="PIRSR006278-2"/>
    </source>
</evidence>
<dbReference type="Proteomes" id="UP000808349">
    <property type="component" value="Unassembled WGS sequence"/>
</dbReference>
<feature type="active site" description="Nucleophile" evidence="4">
    <location>
        <position position="69"/>
    </location>
</feature>
<dbReference type="AlphaFoldDB" id="A0A9D7SCU2"/>
<dbReference type="SUPFAM" id="SSF53686">
    <property type="entry name" value="Tryptophan synthase beta subunit-like PLP-dependent enzymes"/>
    <property type="match status" value="1"/>
</dbReference>
<reference evidence="6 7" key="1">
    <citation type="submission" date="2020-10" db="EMBL/GenBank/DDBJ databases">
        <title>Connecting structure to function with the recovery of over 1000 high-quality activated sludge metagenome-assembled genomes encoding full-length rRNA genes using long-read sequencing.</title>
        <authorList>
            <person name="Singleton C.M."/>
            <person name="Petriglieri F."/>
            <person name="Kristensen J.M."/>
            <person name="Kirkegaard R.H."/>
            <person name="Michaelsen T.Y."/>
            <person name="Andersen M.H."/>
            <person name="Karst S.M."/>
            <person name="Dueholm M.S."/>
            <person name="Nielsen P.H."/>
            <person name="Albertsen M."/>
        </authorList>
    </citation>
    <scope>NUCLEOTIDE SEQUENCE [LARGE SCALE GENOMIC DNA]</scope>
    <source>
        <strain evidence="6">Ribe_18-Q3-R11-54_BAT3C.373</strain>
    </source>
</reference>
<evidence type="ECO:0008006" key="8">
    <source>
        <dbReference type="Google" id="ProtNLM"/>
    </source>
</evidence>
<dbReference type="PIRSF" id="PIRSF006278">
    <property type="entry name" value="ACCD_DCysDesulf"/>
    <property type="match status" value="1"/>
</dbReference>
<dbReference type="PANTHER" id="PTHR43780">
    <property type="entry name" value="1-AMINOCYCLOPROPANE-1-CARBOXYLATE DEAMINASE-RELATED"/>
    <property type="match status" value="1"/>
</dbReference>
<proteinExistence type="inferred from homology"/>
<dbReference type="InterPro" id="IPR027278">
    <property type="entry name" value="ACCD_DCysDesulf"/>
</dbReference>
<dbReference type="EMBL" id="JADKFW010000021">
    <property type="protein sequence ID" value="MBK9719626.1"/>
    <property type="molecule type" value="Genomic_DNA"/>
</dbReference>
<comment type="cofactor">
    <cofactor evidence="1">
        <name>pyridoxal 5'-phosphate</name>
        <dbReference type="ChEBI" id="CHEBI:597326"/>
    </cofactor>
</comment>
<organism evidence="6 7">
    <name type="scientific">Candidatus Defluviibacterium haderslevense</name>
    <dbReference type="NCBI Taxonomy" id="2981993"/>
    <lineage>
        <taxon>Bacteria</taxon>
        <taxon>Pseudomonadati</taxon>
        <taxon>Bacteroidota</taxon>
        <taxon>Saprospiria</taxon>
        <taxon>Saprospirales</taxon>
        <taxon>Saprospiraceae</taxon>
        <taxon>Candidatus Defluviibacterium</taxon>
    </lineage>
</organism>
<evidence type="ECO:0000256" key="1">
    <source>
        <dbReference type="ARBA" id="ARBA00001933"/>
    </source>
</evidence>
<name>A0A9D7SCU2_9BACT</name>
<evidence type="ECO:0000256" key="4">
    <source>
        <dbReference type="PIRSR" id="PIRSR006278-1"/>
    </source>
</evidence>
<dbReference type="Gene3D" id="3.40.50.1100">
    <property type="match status" value="2"/>
</dbReference>
<dbReference type="GO" id="GO:0019148">
    <property type="term" value="F:D-cysteine desulfhydrase activity"/>
    <property type="evidence" value="ECO:0007669"/>
    <property type="project" value="TreeGrafter"/>
</dbReference>
<evidence type="ECO:0000313" key="6">
    <source>
        <dbReference type="EMBL" id="MBK9719626.1"/>
    </source>
</evidence>
<protein>
    <recommendedName>
        <fullName evidence="8">Pyridoxal-phosphate dependent enzyme</fullName>
    </recommendedName>
</protein>
<sequence>MDFNYLLTQFILPSPCEEIIYQDLRIRIKRDDLIHLVVSGNKWRKLEGHLLHYLKSNYTNISSIGGAHSNHLHALAWTCNQLKIPCELYIYGHPENNLSPTMQDALLWNAKLNLISRSQKETIGESMAKNNTYWIGEGGIGPSADLGIAKLLAEFPKDFDHKNNIIAIAYGSGTTLNAILNQTQHVKLACLSPVKSKVHLDPSNRIIILEESIQVAFGGFNKKLLAFITSFYDHTSILLDPIYTGRLMMAFTEFLQYYPQTGDIYFLHSGGLQSWIAYNKRHASKA</sequence>
<dbReference type="InterPro" id="IPR036052">
    <property type="entry name" value="TrpB-like_PALP_sf"/>
</dbReference>
<evidence type="ECO:0000313" key="7">
    <source>
        <dbReference type="Proteomes" id="UP000808349"/>
    </source>
</evidence>
<accession>A0A9D7SCU2</accession>
<evidence type="ECO:0000256" key="3">
    <source>
        <dbReference type="ARBA" id="ARBA00022898"/>
    </source>
</evidence>
<keyword evidence="3 5" id="KW-0663">Pyridoxal phosphate</keyword>
<feature type="modified residue" description="N6-(pyridoxal phosphate)lysine" evidence="5">
    <location>
        <position position="42"/>
    </location>
</feature>
<evidence type="ECO:0000256" key="2">
    <source>
        <dbReference type="ARBA" id="ARBA00008639"/>
    </source>
</evidence>
<comment type="similarity">
    <text evidence="2">Belongs to the ACC deaminase/D-cysteine desulfhydrase family.</text>
</comment>
<dbReference type="PANTHER" id="PTHR43780:SF2">
    <property type="entry name" value="1-AMINOCYCLOPROPANE-1-CARBOXYLATE DEAMINASE-RELATED"/>
    <property type="match status" value="1"/>
</dbReference>
<comment type="caution">
    <text evidence="6">The sequence shown here is derived from an EMBL/GenBank/DDBJ whole genome shotgun (WGS) entry which is preliminary data.</text>
</comment>